<evidence type="ECO:0000313" key="1">
    <source>
        <dbReference type="EMBL" id="CAH2277653.1"/>
    </source>
</evidence>
<dbReference type="Proteomes" id="UP001295444">
    <property type="component" value="Chromosome 03"/>
</dbReference>
<dbReference type="AlphaFoldDB" id="A0AAD1RWJ7"/>
<gene>
    <name evidence="1" type="ORF">PECUL_23A043220</name>
</gene>
<keyword evidence="2" id="KW-1185">Reference proteome</keyword>
<protein>
    <submittedName>
        <fullName evidence="1">Uncharacterized protein</fullName>
    </submittedName>
</protein>
<accession>A0AAD1RWJ7</accession>
<evidence type="ECO:0000313" key="2">
    <source>
        <dbReference type="Proteomes" id="UP001295444"/>
    </source>
</evidence>
<sequence>TDRILTLKGELQTHLSQEIRQEIRALGQRTAGLETRVESMVENHNNVVNYSKALQTYTDEVENTLEDLSNHSRRNTLCIRSFPGK</sequence>
<proteinExistence type="predicted"/>
<feature type="non-terminal residue" evidence="1">
    <location>
        <position position="1"/>
    </location>
</feature>
<feature type="non-terminal residue" evidence="1">
    <location>
        <position position="85"/>
    </location>
</feature>
<organism evidence="1 2">
    <name type="scientific">Pelobates cultripes</name>
    <name type="common">Western spadefoot toad</name>
    <dbReference type="NCBI Taxonomy" id="61616"/>
    <lineage>
        <taxon>Eukaryota</taxon>
        <taxon>Metazoa</taxon>
        <taxon>Chordata</taxon>
        <taxon>Craniata</taxon>
        <taxon>Vertebrata</taxon>
        <taxon>Euteleostomi</taxon>
        <taxon>Amphibia</taxon>
        <taxon>Batrachia</taxon>
        <taxon>Anura</taxon>
        <taxon>Pelobatoidea</taxon>
        <taxon>Pelobatidae</taxon>
        <taxon>Pelobates</taxon>
    </lineage>
</organism>
<reference evidence="1" key="1">
    <citation type="submission" date="2022-03" db="EMBL/GenBank/DDBJ databases">
        <authorList>
            <person name="Alioto T."/>
            <person name="Alioto T."/>
            <person name="Gomez Garrido J."/>
        </authorList>
    </citation>
    <scope>NUCLEOTIDE SEQUENCE</scope>
</reference>
<name>A0AAD1RWJ7_PELCU</name>
<dbReference type="EMBL" id="OW240914">
    <property type="protein sequence ID" value="CAH2277653.1"/>
    <property type="molecule type" value="Genomic_DNA"/>
</dbReference>